<dbReference type="CDD" id="cd00827">
    <property type="entry name" value="init_cond_enzymes"/>
    <property type="match status" value="1"/>
</dbReference>
<evidence type="ECO:0000259" key="3">
    <source>
        <dbReference type="Pfam" id="PF01154"/>
    </source>
</evidence>
<protein>
    <submittedName>
        <fullName evidence="6">Hydroxymethylglutaryl-CoA synthase family protein</fullName>
    </submittedName>
</protein>
<reference evidence="6 7" key="1">
    <citation type="submission" date="2019-08" db="EMBL/GenBank/DDBJ databases">
        <title>Subclass B2 metallo-beta lactamase from Pseudomonas synxantha.</title>
        <authorList>
            <person name="Poirel L."/>
            <person name="Palmieri M."/>
            <person name="Masseron A."/>
            <person name="Perreten V."/>
            <person name="Nordman P."/>
        </authorList>
    </citation>
    <scope>NUCLEOTIDE SEQUENCE [LARGE SCALE GENOMIC DNA]</scope>
    <source>
        <strain evidence="6 7">MCP106</strain>
    </source>
</reference>
<comment type="similarity">
    <text evidence="1">Belongs to the thiolase-like superfamily. HMG-CoA synthase family.</text>
</comment>
<dbReference type="RefSeq" id="WP_032877019.1">
    <property type="nucleotide sequence ID" value="NZ_LR027557.1"/>
</dbReference>
<dbReference type="PANTHER" id="PTHR43323">
    <property type="entry name" value="3-HYDROXY-3-METHYLGLUTARYL COENZYME A SYNTHASE"/>
    <property type="match status" value="1"/>
</dbReference>
<dbReference type="GO" id="GO:0004421">
    <property type="term" value="F:hydroxymethylglutaryl-CoA synthase activity"/>
    <property type="evidence" value="ECO:0007669"/>
    <property type="project" value="InterPro"/>
</dbReference>
<evidence type="ECO:0000313" key="7">
    <source>
        <dbReference type="Proteomes" id="UP000324029"/>
    </source>
</evidence>
<dbReference type="InterPro" id="IPR013746">
    <property type="entry name" value="HMG_CoA_synt_C_dom"/>
</dbReference>
<evidence type="ECO:0000313" key="6">
    <source>
        <dbReference type="EMBL" id="TYK59591.1"/>
    </source>
</evidence>
<sequence>MTRQVGIEAMNVFGGAASLDVTMLARHRKLDSQRFGNLLMHEKSVALHSEDPVTFAVNAAKPLIDALSPQERDQIELLITCTESGIDFGKSVSTYVHDYLGLKKNCRVFELKQACYSGTAGFHSAVQFVLSQTSPNAKALVVAVDLCRFLMIGEGGAAAQDWAFSEPSGGAGAVAMLISDKPHVFSLDIGASGYYSFEVMDTCRPEPDSEAGDADLSLMSYLDCCEQTFNEYRLRVDDVDYARTFDYLAFHTPFGGMVKGAHRLMMRKFAPADPPAIEADFAQRVAPGLAYCQRVGNIMGATMFLSLAGIISTARFDEPRRIGCFSYGSGCCSEFFSGTVTPQSRDHLSAQAIAQQLDSRYSLSLAEYESILLGNDAVRFGTRDHTVACPVTDSVIAAGGLSGKLLLSAINGYHREYSFQP</sequence>
<dbReference type="InterPro" id="IPR013528">
    <property type="entry name" value="HMG_CoA_synth_N"/>
</dbReference>
<name>A0A5D3GGS6_9PSED</name>
<accession>A0A5D3GGS6</accession>
<evidence type="ECO:0000256" key="1">
    <source>
        <dbReference type="ARBA" id="ARBA00007061"/>
    </source>
</evidence>
<reference evidence="6 7" key="2">
    <citation type="submission" date="2019-08" db="EMBL/GenBank/DDBJ databases">
        <authorList>
            <person name="Brilhante M."/>
            <person name="Perreten V."/>
        </authorList>
    </citation>
    <scope>NUCLEOTIDE SEQUENCE [LARGE SCALE GENOMIC DNA]</scope>
    <source>
        <strain evidence="6 7">MCP106</strain>
    </source>
</reference>
<gene>
    <name evidence="6" type="ORF">FXO26_00305</name>
    <name evidence="5" type="ORF">FXO26_28485</name>
</gene>
<dbReference type="InterPro" id="IPR016039">
    <property type="entry name" value="Thiolase-like"/>
</dbReference>
<dbReference type="SUPFAM" id="SSF53901">
    <property type="entry name" value="Thiolase-like"/>
    <property type="match status" value="2"/>
</dbReference>
<dbReference type="GO" id="GO:0006084">
    <property type="term" value="P:acetyl-CoA metabolic process"/>
    <property type="evidence" value="ECO:0007669"/>
    <property type="project" value="InterPro"/>
</dbReference>
<organism evidence="6 7">
    <name type="scientific">Pseudomonas synxantha</name>
    <dbReference type="NCBI Taxonomy" id="47883"/>
    <lineage>
        <taxon>Bacteria</taxon>
        <taxon>Pseudomonadati</taxon>
        <taxon>Pseudomonadota</taxon>
        <taxon>Gammaproteobacteria</taxon>
        <taxon>Pseudomonadales</taxon>
        <taxon>Pseudomonadaceae</taxon>
        <taxon>Pseudomonas</taxon>
    </lineage>
</organism>
<comment type="caution">
    <text evidence="6">The sequence shown here is derived from an EMBL/GenBank/DDBJ whole genome shotgun (WGS) entry which is preliminary data.</text>
</comment>
<dbReference type="AlphaFoldDB" id="A0A5D3GGS6"/>
<evidence type="ECO:0000313" key="5">
    <source>
        <dbReference type="EMBL" id="TYK54258.1"/>
    </source>
</evidence>
<dbReference type="Gene3D" id="3.40.47.10">
    <property type="match status" value="2"/>
</dbReference>
<evidence type="ECO:0000259" key="4">
    <source>
        <dbReference type="Pfam" id="PF08540"/>
    </source>
</evidence>
<dbReference type="Proteomes" id="UP000324029">
    <property type="component" value="Unassembled WGS sequence"/>
</dbReference>
<dbReference type="Pfam" id="PF01154">
    <property type="entry name" value="HMG_CoA_synt_N"/>
    <property type="match status" value="1"/>
</dbReference>
<dbReference type="PANTHER" id="PTHR43323:SF2">
    <property type="entry name" value="HYDROXYMETHYLGLUTARYL-COA SYNTHASE"/>
    <property type="match status" value="1"/>
</dbReference>
<proteinExistence type="inferred from homology"/>
<evidence type="ECO:0000256" key="2">
    <source>
        <dbReference type="ARBA" id="ARBA00022679"/>
    </source>
</evidence>
<dbReference type="EMBL" id="VSRO01000001">
    <property type="protein sequence ID" value="TYK59591.1"/>
    <property type="molecule type" value="Genomic_DNA"/>
</dbReference>
<keyword evidence="2" id="KW-0808">Transferase</keyword>
<feature type="domain" description="Hydroxymethylglutaryl-coenzyme A synthase C-terminal" evidence="4">
    <location>
        <begin position="280"/>
        <end position="371"/>
    </location>
</feature>
<dbReference type="Pfam" id="PF08540">
    <property type="entry name" value="HMG_CoA_synt_C"/>
    <property type="match status" value="1"/>
</dbReference>
<dbReference type="EMBL" id="VSRO01000022">
    <property type="protein sequence ID" value="TYK54258.1"/>
    <property type="molecule type" value="Genomic_DNA"/>
</dbReference>
<feature type="domain" description="Hydroxymethylglutaryl-coenzyme A synthase N-terminal" evidence="3">
    <location>
        <begin position="3"/>
        <end position="180"/>
    </location>
</feature>